<keyword evidence="4" id="KW-1185">Reference proteome</keyword>
<keyword evidence="2" id="KW-0472">Membrane</keyword>
<sequence length="136" mass="15381">MAGRQMDCLEENSGRSSDPLSRNAAQTSNRKPQFGVAHTSTDILPTDKAPGPDLKLFHSTTFTAKRTEDTSGILVMCMSLRQGFSTGYCETISRAFTLFLVIILHNIIFFYYEKLINFGTIWQNMKHHQSFSVKTH</sequence>
<evidence type="ECO:0000313" key="3">
    <source>
        <dbReference type="EMBL" id="KAK9887505.1"/>
    </source>
</evidence>
<keyword evidence="2" id="KW-1133">Transmembrane helix</keyword>
<gene>
    <name evidence="3" type="ORF">WA026_023055</name>
</gene>
<protein>
    <submittedName>
        <fullName evidence="3">Uncharacterized protein</fullName>
    </submittedName>
</protein>
<keyword evidence="2" id="KW-0812">Transmembrane</keyword>
<evidence type="ECO:0000256" key="1">
    <source>
        <dbReference type="SAM" id="MobiDB-lite"/>
    </source>
</evidence>
<proteinExistence type="predicted"/>
<name>A0AAW1V210_9CUCU</name>
<comment type="caution">
    <text evidence="3">The sequence shown here is derived from an EMBL/GenBank/DDBJ whole genome shotgun (WGS) entry which is preliminary data.</text>
</comment>
<organism evidence="3 4">
    <name type="scientific">Henosepilachna vigintioctopunctata</name>
    <dbReference type="NCBI Taxonomy" id="420089"/>
    <lineage>
        <taxon>Eukaryota</taxon>
        <taxon>Metazoa</taxon>
        <taxon>Ecdysozoa</taxon>
        <taxon>Arthropoda</taxon>
        <taxon>Hexapoda</taxon>
        <taxon>Insecta</taxon>
        <taxon>Pterygota</taxon>
        <taxon>Neoptera</taxon>
        <taxon>Endopterygota</taxon>
        <taxon>Coleoptera</taxon>
        <taxon>Polyphaga</taxon>
        <taxon>Cucujiformia</taxon>
        <taxon>Coccinelloidea</taxon>
        <taxon>Coccinellidae</taxon>
        <taxon>Epilachninae</taxon>
        <taxon>Epilachnini</taxon>
        <taxon>Henosepilachna</taxon>
    </lineage>
</organism>
<feature type="region of interest" description="Disordered" evidence="1">
    <location>
        <begin position="1"/>
        <end position="51"/>
    </location>
</feature>
<dbReference type="Proteomes" id="UP001431783">
    <property type="component" value="Unassembled WGS sequence"/>
</dbReference>
<feature type="transmembrane region" description="Helical" evidence="2">
    <location>
        <begin position="91"/>
        <end position="112"/>
    </location>
</feature>
<feature type="compositionally biased region" description="Polar residues" evidence="1">
    <location>
        <begin position="14"/>
        <end position="31"/>
    </location>
</feature>
<dbReference type="EMBL" id="JARQZJ010000112">
    <property type="protein sequence ID" value="KAK9887505.1"/>
    <property type="molecule type" value="Genomic_DNA"/>
</dbReference>
<evidence type="ECO:0000256" key="2">
    <source>
        <dbReference type="SAM" id="Phobius"/>
    </source>
</evidence>
<evidence type="ECO:0000313" key="4">
    <source>
        <dbReference type="Proteomes" id="UP001431783"/>
    </source>
</evidence>
<reference evidence="3 4" key="1">
    <citation type="submission" date="2023-03" db="EMBL/GenBank/DDBJ databases">
        <title>Genome insight into feeding habits of ladybird beetles.</title>
        <authorList>
            <person name="Li H.-S."/>
            <person name="Huang Y.-H."/>
            <person name="Pang H."/>
        </authorList>
    </citation>
    <scope>NUCLEOTIDE SEQUENCE [LARGE SCALE GENOMIC DNA]</scope>
    <source>
        <strain evidence="3">SYSU_2023b</strain>
        <tissue evidence="3">Whole body</tissue>
    </source>
</reference>
<accession>A0AAW1V210</accession>
<dbReference type="AlphaFoldDB" id="A0AAW1V210"/>